<feature type="signal peptide" evidence="2">
    <location>
        <begin position="1"/>
        <end position="22"/>
    </location>
</feature>
<feature type="chain" id="PRO_5039518273" description="Bacterial Ig-like domain-containing protein" evidence="2">
    <location>
        <begin position="23"/>
        <end position="538"/>
    </location>
</feature>
<dbReference type="EMBL" id="BMCK01000002">
    <property type="protein sequence ID" value="GGD14294.1"/>
    <property type="molecule type" value="Genomic_DNA"/>
</dbReference>
<dbReference type="RefSeq" id="WP_135831631.1">
    <property type="nucleotide sequence ID" value="NZ_BMCK01000002.1"/>
</dbReference>
<keyword evidence="2" id="KW-0732">Signal</keyword>
<accession>A0A4P7U909</accession>
<reference evidence="4" key="4">
    <citation type="submission" date="2019-03" db="EMBL/GenBank/DDBJ databases">
        <authorList>
            <person name="Huang Y."/>
        </authorList>
    </citation>
    <scope>NUCLEOTIDE SEQUENCE</scope>
    <source>
        <strain evidence="4">JCM 16608</strain>
    </source>
</reference>
<evidence type="ECO:0000313" key="3">
    <source>
        <dbReference type="EMBL" id="GGD14294.1"/>
    </source>
</evidence>
<sequence>MALTTALAAALVTGLLVGGPTAAGQEPEPPSAAQTWPGGRTASAVDVAGELGTDVSGLSFRAGGSAAADVLWGVDDRAGLVHRLVQSSGKWRPDQAGGWRAGKTFTFPDGRVPDAEGIVVSGDDAWVSTERDSTGTSRLSILRVPLGGSSAALGPTTEWSLAREFPALGANSGLEALDLVPDASLVAHGFVDEARGTTYDPAAYPGKVGGGVFFVAAEAASLKGQVRGYVLRADGSVVRVATVANPLGLVQALEWDADAGLLWIVCDDACDGRTATARLRSGRFVVSATYARAAGLPNYNFEGFTVAPRARCSGGVRPVFWSNDANDRSHAIWAGTLPCPAAPAPDPGPDPGKVATRLTATVAPTQAGQRVRVVVGATAVGATPTGQVQVSVGSRVRTGTLADGAATVWMGAFTSPGVRPVTVSYAGNDGTYAAESTARLTVGRAATRLRPVVRRVAVNRGKRARLSARITANGLPTPGQVRVRVKGRLVKATVRRTDGRLVVRTPALRARGRVTVTVRYRGSAATAPASATFVVRVR</sequence>
<dbReference type="AlphaFoldDB" id="A0A4P7U909"/>
<gene>
    <name evidence="4" type="ORF">E2C04_03990</name>
    <name evidence="3" type="ORF">GCM10007231_11600</name>
</gene>
<name>A0A4P7U909_9ACTN</name>
<feature type="region of interest" description="Disordered" evidence="1">
    <location>
        <begin position="21"/>
        <end position="41"/>
    </location>
</feature>
<evidence type="ECO:0000313" key="6">
    <source>
        <dbReference type="Proteomes" id="UP000630594"/>
    </source>
</evidence>
<reference evidence="4 5" key="1">
    <citation type="journal article" date="2008" name="Int. J. Syst. Evol. Microbiol.">
        <title>Nocardioides daphniae sp. nov., isolated from Daphnia cucullata (Crustacea: Cladocera).</title>
        <authorList>
            <person name="Toth E.M."/>
            <person name="Keki Z."/>
            <person name="Homonnay Z.G."/>
            <person name="Borsodi A.K."/>
            <person name="Marialigeti K."/>
            <person name="Schumann P."/>
        </authorList>
    </citation>
    <scope>NUCLEOTIDE SEQUENCE [LARGE SCALE GENOMIC DNA]</scope>
    <source>
        <strain evidence="4 5">JCM 16608</strain>
    </source>
</reference>
<dbReference type="KEGG" id="ndp:E2C04_03990"/>
<evidence type="ECO:0000256" key="1">
    <source>
        <dbReference type="SAM" id="MobiDB-lite"/>
    </source>
</evidence>
<dbReference type="EMBL" id="CP038462">
    <property type="protein sequence ID" value="QCC76582.1"/>
    <property type="molecule type" value="Genomic_DNA"/>
</dbReference>
<keyword evidence="6" id="KW-1185">Reference proteome</keyword>
<dbReference type="Proteomes" id="UP000630594">
    <property type="component" value="Unassembled WGS sequence"/>
</dbReference>
<evidence type="ECO:0000256" key="2">
    <source>
        <dbReference type="SAM" id="SignalP"/>
    </source>
</evidence>
<dbReference type="Proteomes" id="UP000297025">
    <property type="component" value="Chromosome"/>
</dbReference>
<dbReference type="OrthoDB" id="5380360at2"/>
<evidence type="ECO:0000313" key="4">
    <source>
        <dbReference type="EMBL" id="QCC76582.1"/>
    </source>
</evidence>
<organism evidence="4 5">
    <name type="scientific">Nocardioides daphniae</name>
    <dbReference type="NCBI Taxonomy" id="402297"/>
    <lineage>
        <taxon>Bacteria</taxon>
        <taxon>Bacillati</taxon>
        <taxon>Actinomycetota</taxon>
        <taxon>Actinomycetes</taxon>
        <taxon>Propionibacteriales</taxon>
        <taxon>Nocardioidaceae</taxon>
        <taxon>Nocardioides</taxon>
    </lineage>
</organism>
<evidence type="ECO:0000313" key="5">
    <source>
        <dbReference type="Proteomes" id="UP000297025"/>
    </source>
</evidence>
<evidence type="ECO:0008006" key="7">
    <source>
        <dbReference type="Google" id="ProtNLM"/>
    </source>
</evidence>
<reference evidence="6" key="3">
    <citation type="journal article" date="2019" name="Int. J. Syst. Evol. Microbiol.">
        <title>The Global Catalogue of Microorganisms (GCM) 10K type strain sequencing project: providing services to taxonomists for standard genome sequencing and annotation.</title>
        <authorList>
            <consortium name="The Broad Institute Genomics Platform"/>
            <consortium name="The Broad Institute Genome Sequencing Center for Infectious Disease"/>
            <person name="Wu L."/>
            <person name="Ma J."/>
        </authorList>
    </citation>
    <scope>NUCLEOTIDE SEQUENCE [LARGE SCALE GENOMIC DNA]</scope>
    <source>
        <strain evidence="6">CCM 7403</strain>
    </source>
</reference>
<proteinExistence type="predicted"/>
<reference evidence="3" key="2">
    <citation type="journal article" date="2014" name="Int. J. Syst. Evol. Microbiol.">
        <title>Complete genome of a new Firmicutes species belonging to the dominant human colonic microbiota ('Ruminococcus bicirculans') reveals two chromosomes and a selective capacity to utilize plant glucans.</title>
        <authorList>
            <consortium name="NISC Comparative Sequencing Program"/>
            <person name="Wegmann U."/>
            <person name="Louis P."/>
            <person name="Goesmann A."/>
            <person name="Henrissat B."/>
            <person name="Duncan S.H."/>
            <person name="Flint H.J."/>
        </authorList>
    </citation>
    <scope>NUCLEOTIDE SEQUENCE</scope>
    <source>
        <strain evidence="3">CCM 7403</strain>
    </source>
</reference>
<protein>
    <recommendedName>
        <fullName evidence="7">Bacterial Ig-like domain-containing protein</fullName>
    </recommendedName>
</protein>
<reference evidence="3" key="5">
    <citation type="submission" date="2024-05" db="EMBL/GenBank/DDBJ databases">
        <authorList>
            <person name="Sun Q."/>
            <person name="Sedlacek I."/>
        </authorList>
    </citation>
    <scope>NUCLEOTIDE SEQUENCE</scope>
    <source>
        <strain evidence="3">CCM 7403</strain>
    </source>
</reference>